<protein>
    <submittedName>
        <fullName evidence="1">Uncharacterized protein</fullName>
    </submittedName>
</protein>
<evidence type="ECO:0000313" key="1">
    <source>
        <dbReference type="EMBL" id="KAK2861019.1"/>
    </source>
</evidence>
<reference evidence="1" key="1">
    <citation type="submission" date="2023-08" db="EMBL/GenBank/DDBJ databases">
        <title>Pelteobagrus vachellii genome.</title>
        <authorList>
            <person name="Liu H."/>
        </authorList>
    </citation>
    <scope>NUCLEOTIDE SEQUENCE</scope>
    <source>
        <strain evidence="1">PRFRI_2022a</strain>
        <tissue evidence="1">Muscle</tissue>
    </source>
</reference>
<gene>
    <name evidence="1" type="ORF">Q7C36_005185</name>
</gene>
<sequence>MTRSQIPIRDISIMCGQHILDVSLWRDKAVAKLNEGDEVELTHLHTSIQANGRGKFNSSHHTTVKVAEGHRLVQELEVVGVLENEYAFILLDSLCEEYILPVEMYSGSLEELIERLPFKVSVESVNKRVLKFNAVEASL</sequence>
<evidence type="ECO:0000313" key="2">
    <source>
        <dbReference type="Proteomes" id="UP001187315"/>
    </source>
</evidence>
<dbReference type="AlphaFoldDB" id="A0AA88TBX5"/>
<name>A0AA88TBX5_TACVA</name>
<dbReference type="EMBL" id="JAVHJS010000004">
    <property type="protein sequence ID" value="KAK2861019.1"/>
    <property type="molecule type" value="Genomic_DNA"/>
</dbReference>
<keyword evidence="2" id="KW-1185">Reference proteome</keyword>
<proteinExistence type="predicted"/>
<organism evidence="1 2">
    <name type="scientific">Tachysurus vachellii</name>
    <name type="common">Darkbarbel catfish</name>
    <name type="synonym">Pelteobagrus vachellii</name>
    <dbReference type="NCBI Taxonomy" id="175792"/>
    <lineage>
        <taxon>Eukaryota</taxon>
        <taxon>Metazoa</taxon>
        <taxon>Chordata</taxon>
        <taxon>Craniata</taxon>
        <taxon>Vertebrata</taxon>
        <taxon>Euteleostomi</taxon>
        <taxon>Actinopterygii</taxon>
        <taxon>Neopterygii</taxon>
        <taxon>Teleostei</taxon>
        <taxon>Ostariophysi</taxon>
        <taxon>Siluriformes</taxon>
        <taxon>Bagridae</taxon>
        <taxon>Tachysurus</taxon>
    </lineage>
</organism>
<comment type="caution">
    <text evidence="1">The sequence shown here is derived from an EMBL/GenBank/DDBJ whole genome shotgun (WGS) entry which is preliminary data.</text>
</comment>
<dbReference type="Proteomes" id="UP001187315">
    <property type="component" value="Unassembled WGS sequence"/>
</dbReference>
<accession>A0AA88TBX5</accession>